<dbReference type="Pfam" id="PF20126">
    <property type="entry name" value="TumE"/>
    <property type="match status" value="1"/>
</dbReference>
<dbReference type="EMBL" id="MZMT01000053">
    <property type="protein sequence ID" value="PIO42485.1"/>
    <property type="molecule type" value="Genomic_DNA"/>
</dbReference>
<proteinExistence type="predicted"/>
<sequence length="98" mass="11358">MKRGPKAELILKERLELATGLFAEIVIWRVPEPVRGSSHDFKYRLALIENNIGVVRYDNEAGKGDHKHIGVDEAIYQFSGLDTLQADFWHDIERRLKR</sequence>
<name>A0A2N9VSL7_9HYPH</name>
<reference evidence="2" key="1">
    <citation type="journal article" date="2017" name="Int J Environ Stud">
        <title>Does the Miocene-Pliocene relict legume Oxytropis triphylla form nitrogen-fixing nodules with a combination of bacterial strains?</title>
        <authorList>
            <person name="Safronova V."/>
            <person name="Belimov A."/>
            <person name="Sazanova A."/>
            <person name="Kuznetsova I."/>
            <person name="Popova J."/>
            <person name="Andronov E."/>
            <person name="Verkhozina A."/>
            <person name="Tikhonovich I."/>
        </authorList>
    </citation>
    <scope>NUCLEOTIDE SEQUENCE [LARGE SCALE GENOMIC DNA]</scope>
    <source>
        <strain evidence="2">Tri-38</strain>
    </source>
</reference>
<dbReference type="KEGG" id="pht:BLM14_15680"/>
<gene>
    <name evidence="1" type="ORF">B5P45_26135</name>
</gene>
<accession>A0A2N9VSL7</accession>
<evidence type="ECO:0000313" key="2">
    <source>
        <dbReference type="Proteomes" id="UP000232163"/>
    </source>
</evidence>
<keyword evidence="2" id="KW-1185">Reference proteome</keyword>
<protein>
    <submittedName>
        <fullName evidence="1">Uncharacterized protein</fullName>
    </submittedName>
</protein>
<dbReference type="OrthoDB" id="7451512at2"/>
<comment type="caution">
    <text evidence="1">The sequence shown here is derived from an EMBL/GenBank/DDBJ whole genome shotgun (WGS) entry which is preliminary data.</text>
</comment>
<organism evidence="1 2">
    <name type="scientific">Phyllobacterium zundukense</name>
    <dbReference type="NCBI Taxonomy" id="1867719"/>
    <lineage>
        <taxon>Bacteria</taxon>
        <taxon>Pseudomonadati</taxon>
        <taxon>Pseudomonadota</taxon>
        <taxon>Alphaproteobacteria</taxon>
        <taxon>Hyphomicrobiales</taxon>
        <taxon>Phyllobacteriaceae</taxon>
        <taxon>Phyllobacterium</taxon>
    </lineage>
</organism>
<evidence type="ECO:0000313" key="1">
    <source>
        <dbReference type="EMBL" id="PIO42485.1"/>
    </source>
</evidence>
<dbReference type="AlphaFoldDB" id="A0A2N9VSL7"/>
<dbReference type="Proteomes" id="UP000232163">
    <property type="component" value="Unassembled WGS sequence"/>
</dbReference>
<dbReference type="InterPro" id="IPR045397">
    <property type="entry name" value="TumE-like"/>
</dbReference>